<reference evidence="1 2" key="1">
    <citation type="journal article" date="2014" name="BMC Genomics">
        <title>Genome sequencing of four Aureobasidium pullulans varieties: biotechnological potential, stress tolerance, and description of new species.</title>
        <authorList>
            <person name="Gostin Ar C."/>
            <person name="Ohm R.A."/>
            <person name="Kogej T."/>
            <person name="Sonjak S."/>
            <person name="Turk M."/>
            <person name="Zajc J."/>
            <person name="Zalar P."/>
            <person name="Grube M."/>
            <person name="Sun H."/>
            <person name="Han J."/>
            <person name="Sharma A."/>
            <person name="Chiniquy J."/>
            <person name="Ngan C.Y."/>
            <person name="Lipzen A."/>
            <person name="Barry K."/>
            <person name="Grigoriev I.V."/>
            <person name="Gunde-Cimerman N."/>
        </authorList>
    </citation>
    <scope>NUCLEOTIDE SEQUENCE [LARGE SCALE GENOMIC DNA]</scope>
    <source>
        <strain evidence="1 2">CBS 110374</strain>
    </source>
</reference>
<proteinExistence type="predicted"/>
<evidence type="ECO:0000313" key="2">
    <source>
        <dbReference type="Proteomes" id="UP000030672"/>
    </source>
</evidence>
<dbReference type="AlphaFoldDB" id="A0A074VFD8"/>
<dbReference type="RefSeq" id="XP_040876508.1">
    <property type="nucleotide sequence ID" value="XM_041025226.1"/>
</dbReference>
<accession>A0A074VFD8</accession>
<sequence>MASHNPSDNSMQHVIKELENLQLSEAAKAYLLELLKHMDNRDKEWSKVVKMWETFESISSGPNKAMTEIMRNVQEIFMKDDDFLKHLYKERWTTRVPPLQTLRLFNMAQTAEDVVAAFEKGPRKRIPNAARNQLRLAQSHIIAIIDNIDECQTVNNELRKLFQNHELYSMNLDKSILESLQKVQDLLDKFSKFLEKERERQGKDSQAWQKLINKIDKNLEQQSMEGKCTARTAARIVRTGQRQRKEMSRQHQLILLFYMIENIDSLNST</sequence>
<keyword evidence="2" id="KW-1185">Reference proteome</keyword>
<name>A0A074VFD8_AURM1</name>
<dbReference type="HOGENOM" id="CLU_1034331_0_0_1"/>
<dbReference type="GeneID" id="63918599"/>
<evidence type="ECO:0000313" key="1">
    <source>
        <dbReference type="EMBL" id="KEQ59485.1"/>
    </source>
</evidence>
<dbReference type="EMBL" id="KL584848">
    <property type="protein sequence ID" value="KEQ59485.1"/>
    <property type="molecule type" value="Genomic_DNA"/>
</dbReference>
<protein>
    <submittedName>
        <fullName evidence="1">Uncharacterized protein</fullName>
    </submittedName>
</protein>
<gene>
    <name evidence="1" type="ORF">M437DRAFT_69164</name>
</gene>
<organism evidence="1 2">
    <name type="scientific">Aureobasidium melanogenum (strain CBS 110374)</name>
    <name type="common">Aureobasidium pullulans var. melanogenum</name>
    <dbReference type="NCBI Taxonomy" id="1043003"/>
    <lineage>
        <taxon>Eukaryota</taxon>
        <taxon>Fungi</taxon>
        <taxon>Dikarya</taxon>
        <taxon>Ascomycota</taxon>
        <taxon>Pezizomycotina</taxon>
        <taxon>Dothideomycetes</taxon>
        <taxon>Dothideomycetidae</taxon>
        <taxon>Dothideales</taxon>
        <taxon>Saccotheciaceae</taxon>
        <taxon>Aureobasidium</taxon>
    </lineage>
</organism>
<dbReference type="Proteomes" id="UP000030672">
    <property type="component" value="Unassembled WGS sequence"/>
</dbReference>